<dbReference type="AlphaFoldDB" id="A0AAW0Q8Y1"/>
<evidence type="ECO:0000256" key="1">
    <source>
        <dbReference type="SAM" id="MobiDB-lite"/>
    </source>
</evidence>
<comment type="caution">
    <text evidence="2">The sequence shown here is derived from an EMBL/GenBank/DDBJ whole genome shotgun (WGS) entry which is preliminary data.</text>
</comment>
<protein>
    <submittedName>
        <fullName evidence="2">Uncharacterized protein</fullName>
    </submittedName>
</protein>
<feature type="region of interest" description="Disordered" evidence="1">
    <location>
        <begin position="1"/>
        <end position="63"/>
    </location>
</feature>
<organism evidence="2 3">
    <name type="scientific">Mugilogobius chulae</name>
    <name type="common">yellowstripe goby</name>
    <dbReference type="NCBI Taxonomy" id="88201"/>
    <lineage>
        <taxon>Eukaryota</taxon>
        <taxon>Metazoa</taxon>
        <taxon>Chordata</taxon>
        <taxon>Craniata</taxon>
        <taxon>Vertebrata</taxon>
        <taxon>Euteleostomi</taxon>
        <taxon>Actinopterygii</taxon>
        <taxon>Neopterygii</taxon>
        <taxon>Teleostei</taxon>
        <taxon>Neoteleostei</taxon>
        <taxon>Acanthomorphata</taxon>
        <taxon>Gobiaria</taxon>
        <taxon>Gobiiformes</taxon>
        <taxon>Gobioidei</taxon>
        <taxon>Gobiidae</taxon>
        <taxon>Gobionellinae</taxon>
        <taxon>Mugilogobius</taxon>
    </lineage>
</organism>
<sequence length="129" mass="15153">MRKSGVERDKEREETRRRQKKGRKKEGMREREQKEKHRERGEDDETKKKRKNEGARERRRHDEYKGCLRRFRGPAVLTLSGPVRHQSSDLGVRAVPKSPHTSGALLSFSSVTTQTPLPSNAKHKWNSFY</sequence>
<evidence type="ECO:0000313" key="2">
    <source>
        <dbReference type="EMBL" id="KAK7944322.1"/>
    </source>
</evidence>
<proteinExistence type="predicted"/>
<dbReference type="EMBL" id="JBBPFD010000001">
    <property type="protein sequence ID" value="KAK7944322.1"/>
    <property type="molecule type" value="Genomic_DNA"/>
</dbReference>
<name>A0AAW0Q8Y1_9GOBI</name>
<accession>A0AAW0Q8Y1</accession>
<feature type="compositionally biased region" description="Basic and acidic residues" evidence="1">
    <location>
        <begin position="25"/>
        <end position="63"/>
    </location>
</feature>
<gene>
    <name evidence="2" type="ORF">WMY93_000050</name>
</gene>
<keyword evidence="3" id="KW-1185">Reference proteome</keyword>
<evidence type="ECO:0000313" key="3">
    <source>
        <dbReference type="Proteomes" id="UP001460270"/>
    </source>
</evidence>
<feature type="compositionally biased region" description="Basic and acidic residues" evidence="1">
    <location>
        <begin position="1"/>
        <end position="16"/>
    </location>
</feature>
<reference evidence="3" key="1">
    <citation type="submission" date="2024-04" db="EMBL/GenBank/DDBJ databases">
        <title>Salinicola lusitanus LLJ914,a marine bacterium isolated from the Okinawa Trough.</title>
        <authorList>
            <person name="Li J."/>
        </authorList>
    </citation>
    <scope>NUCLEOTIDE SEQUENCE [LARGE SCALE GENOMIC DNA]</scope>
</reference>
<dbReference type="Proteomes" id="UP001460270">
    <property type="component" value="Unassembled WGS sequence"/>
</dbReference>